<evidence type="ECO:0000256" key="1">
    <source>
        <dbReference type="SAM" id="MobiDB-lite"/>
    </source>
</evidence>
<organism evidence="2">
    <name type="scientific">Fusarium oxysporum f. sp. conglutinans race 2 54008</name>
    <dbReference type="NCBI Taxonomy" id="1089457"/>
    <lineage>
        <taxon>Eukaryota</taxon>
        <taxon>Fungi</taxon>
        <taxon>Dikarya</taxon>
        <taxon>Ascomycota</taxon>
        <taxon>Pezizomycotina</taxon>
        <taxon>Sordariomycetes</taxon>
        <taxon>Hypocreomycetidae</taxon>
        <taxon>Hypocreales</taxon>
        <taxon>Nectriaceae</taxon>
        <taxon>Fusarium</taxon>
        <taxon>Fusarium oxysporum species complex</taxon>
    </lineage>
</organism>
<gene>
    <name evidence="2" type="ORF">FOPG_04150</name>
</gene>
<reference evidence="2" key="1">
    <citation type="submission" date="2011-11" db="EMBL/GenBank/DDBJ databases">
        <title>The Genome Sequence of Fusarium oxysporum PHW808.</title>
        <authorList>
            <consortium name="The Broad Institute Genome Sequencing Platform"/>
            <person name="Ma L.-J."/>
            <person name="Gale L.R."/>
            <person name="Schwartz D.C."/>
            <person name="Zhou S."/>
            <person name="Corby-Kistler H."/>
            <person name="Young S.K."/>
            <person name="Zeng Q."/>
            <person name="Gargeya S."/>
            <person name="Fitzgerald M."/>
            <person name="Haas B."/>
            <person name="Abouelleil A."/>
            <person name="Alvarado L."/>
            <person name="Arachchi H.M."/>
            <person name="Berlin A."/>
            <person name="Brown A."/>
            <person name="Chapman S.B."/>
            <person name="Chen Z."/>
            <person name="Dunbar C."/>
            <person name="Freedman E."/>
            <person name="Gearin G."/>
            <person name="Goldberg J."/>
            <person name="Griggs A."/>
            <person name="Gujja S."/>
            <person name="Heiman D."/>
            <person name="Howarth C."/>
            <person name="Larson L."/>
            <person name="Lui A."/>
            <person name="MacDonald P.J.P."/>
            <person name="Montmayeur A."/>
            <person name="Murphy C."/>
            <person name="Neiman D."/>
            <person name="Pearson M."/>
            <person name="Priest M."/>
            <person name="Roberts A."/>
            <person name="Saif S."/>
            <person name="Shea T."/>
            <person name="Shenoy N."/>
            <person name="Sisk P."/>
            <person name="Stolte C."/>
            <person name="Sykes S."/>
            <person name="Wortman J."/>
            <person name="Nusbaum C."/>
            <person name="Birren B."/>
        </authorList>
    </citation>
    <scope>NUCLEOTIDE SEQUENCE [LARGE SCALE GENOMIC DNA]</scope>
    <source>
        <strain evidence="2">54008</strain>
    </source>
</reference>
<proteinExistence type="predicted"/>
<accession>X0JDM8</accession>
<evidence type="ECO:0000313" key="2">
    <source>
        <dbReference type="EMBL" id="EXL83159.1"/>
    </source>
</evidence>
<dbReference type="AlphaFoldDB" id="X0JDM8"/>
<dbReference type="EMBL" id="JH658816">
    <property type="protein sequence ID" value="EXL83159.1"/>
    <property type="molecule type" value="Genomic_DNA"/>
</dbReference>
<reference evidence="2" key="2">
    <citation type="submission" date="2012-05" db="EMBL/GenBank/DDBJ databases">
        <title>The Genome Annotation of Fusarium oxysporum PHW808.</title>
        <authorList>
            <consortium name="The Broad Institute Genomics Platform"/>
            <person name="Ma L.-J."/>
            <person name="Corby-Kistler H."/>
            <person name="Broz K."/>
            <person name="Gale L.R."/>
            <person name="Jonkers W."/>
            <person name="O'Donnell K."/>
            <person name="Ploetz R."/>
            <person name="Steinberg C."/>
            <person name="Schwartz D.C."/>
            <person name="VanEtten H."/>
            <person name="Zhou S."/>
            <person name="Young S.K."/>
            <person name="Zeng Q."/>
            <person name="Gargeya S."/>
            <person name="Fitzgerald M."/>
            <person name="Abouelleil A."/>
            <person name="Alvarado L."/>
            <person name="Chapman S.B."/>
            <person name="Gainer-Dewar J."/>
            <person name="Goldberg J."/>
            <person name="Griggs A."/>
            <person name="Gujja S."/>
            <person name="Hansen M."/>
            <person name="Howarth C."/>
            <person name="Imamovic A."/>
            <person name="Ireland A."/>
            <person name="Larimer J."/>
            <person name="McCowan C."/>
            <person name="Murphy C."/>
            <person name="Pearson M."/>
            <person name="Poon T.W."/>
            <person name="Priest M."/>
            <person name="Roberts A."/>
            <person name="Saif S."/>
            <person name="Shea T."/>
            <person name="Sykes S."/>
            <person name="Wortman J."/>
            <person name="Nusbaum C."/>
            <person name="Birren B."/>
        </authorList>
    </citation>
    <scope>NUCLEOTIDE SEQUENCE</scope>
    <source>
        <strain evidence="2">54008</strain>
    </source>
</reference>
<protein>
    <submittedName>
        <fullName evidence="2">Uncharacterized protein</fullName>
    </submittedName>
</protein>
<dbReference type="HOGENOM" id="CLU_2757895_0_0_1"/>
<feature type="region of interest" description="Disordered" evidence="1">
    <location>
        <begin position="1"/>
        <end position="27"/>
    </location>
</feature>
<sequence>MAKAKWRWSQCRHHSGTLASQGPREKPPVRSWRFVPLLAHGHYTGAAASKLCGLSGRARLGKSTKRALHV</sequence>
<name>X0JDM8_FUSOX</name>
<feature type="compositionally biased region" description="Basic residues" evidence="1">
    <location>
        <begin position="1"/>
        <end position="15"/>
    </location>
</feature>
<dbReference type="Proteomes" id="UP000030676">
    <property type="component" value="Unassembled WGS sequence"/>
</dbReference>